<dbReference type="AlphaFoldDB" id="A0A5F9C9A8"/>
<dbReference type="GO" id="GO:0005634">
    <property type="term" value="C:nucleus"/>
    <property type="evidence" value="ECO:0007669"/>
    <property type="project" value="InterPro"/>
</dbReference>
<dbReference type="Proteomes" id="UP000001811">
    <property type="component" value="Chromosome 2"/>
</dbReference>
<dbReference type="Pfam" id="PF15497">
    <property type="entry name" value="SNAPC5"/>
    <property type="match status" value="1"/>
</dbReference>
<dbReference type="Ensembl" id="ENSOCUT00000046184.1">
    <property type="protein sequence ID" value="ENSOCUP00000030362.1"/>
    <property type="gene ID" value="ENSOCUG00000034180.1"/>
</dbReference>
<dbReference type="EMBL" id="AAGW02007286">
    <property type="status" value="NOT_ANNOTATED_CDS"/>
    <property type="molecule type" value="Genomic_DNA"/>
</dbReference>
<dbReference type="GO" id="GO:0006366">
    <property type="term" value="P:transcription by RNA polymerase II"/>
    <property type="evidence" value="ECO:0007669"/>
    <property type="project" value="InterPro"/>
</dbReference>
<reference evidence="1 2" key="1">
    <citation type="journal article" date="2011" name="Nature">
        <title>A high-resolution map of human evolutionary constraint using 29 mammals.</title>
        <authorList>
            <person name="Lindblad-Toh K."/>
            <person name="Garber M."/>
            <person name="Zuk O."/>
            <person name="Lin M.F."/>
            <person name="Parker B.J."/>
            <person name="Washietl S."/>
            <person name="Kheradpour P."/>
            <person name="Ernst J."/>
            <person name="Jordan G."/>
            <person name="Mauceli E."/>
            <person name="Ward L.D."/>
            <person name="Lowe C.B."/>
            <person name="Holloway A.K."/>
            <person name="Clamp M."/>
            <person name="Gnerre S."/>
            <person name="Alfoldi J."/>
            <person name="Beal K."/>
            <person name="Chang J."/>
            <person name="Clawson H."/>
            <person name="Cuff J."/>
            <person name="Di Palma F."/>
            <person name="Fitzgerald S."/>
            <person name="Flicek P."/>
            <person name="Guttman M."/>
            <person name="Hubisz M.J."/>
            <person name="Jaffe D.B."/>
            <person name="Jungreis I."/>
            <person name="Kent W.J."/>
            <person name="Kostka D."/>
            <person name="Lara M."/>
            <person name="Martins A.L."/>
            <person name="Massingham T."/>
            <person name="Moltke I."/>
            <person name="Raney B.J."/>
            <person name="Rasmussen M.D."/>
            <person name="Robinson J."/>
            <person name="Stark A."/>
            <person name="Vilella A.J."/>
            <person name="Wen J."/>
            <person name="Xie X."/>
            <person name="Zody M.C."/>
            <person name="Baldwin J."/>
            <person name="Bloom T."/>
            <person name="Chin C.W."/>
            <person name="Heiman D."/>
            <person name="Nicol R."/>
            <person name="Nusbaum C."/>
            <person name="Young S."/>
            <person name="Wilkinson J."/>
            <person name="Worley K.C."/>
            <person name="Kovar C.L."/>
            <person name="Muzny D.M."/>
            <person name="Gibbs R.A."/>
            <person name="Cree A."/>
            <person name="Dihn H.H."/>
            <person name="Fowler G."/>
            <person name="Jhangiani S."/>
            <person name="Joshi V."/>
            <person name="Lee S."/>
            <person name="Lewis L.R."/>
            <person name="Nazareth L.V."/>
            <person name="Okwuonu G."/>
            <person name="Santibanez J."/>
            <person name="Warren W.C."/>
            <person name="Mardis E.R."/>
            <person name="Weinstock G.M."/>
            <person name="Wilson R.K."/>
            <person name="Delehaunty K."/>
            <person name="Dooling D."/>
            <person name="Fronik C."/>
            <person name="Fulton L."/>
            <person name="Fulton B."/>
            <person name="Graves T."/>
            <person name="Minx P."/>
            <person name="Sodergren E."/>
            <person name="Birney E."/>
            <person name="Margulies E.H."/>
            <person name="Herrero J."/>
            <person name="Green E.D."/>
            <person name="Haussler D."/>
            <person name="Siepel A."/>
            <person name="Goldman N."/>
            <person name="Pollard K.S."/>
            <person name="Pedersen J.S."/>
            <person name="Lander E.S."/>
            <person name="Kellis M."/>
        </authorList>
    </citation>
    <scope>NUCLEOTIDE SEQUENCE [LARGE SCALE GENOMIC DNA]</scope>
    <source>
        <strain evidence="1 2">Thorbecke inbred</strain>
    </source>
</reference>
<dbReference type="PANTHER" id="PTHR15333">
    <property type="entry name" value="SNRNA-ACTIVATING PROTEIN COMPLEX SUBUNIT 5"/>
    <property type="match status" value="1"/>
</dbReference>
<dbReference type="GO" id="GO:0006384">
    <property type="term" value="P:transcription initiation at RNA polymerase III promoter"/>
    <property type="evidence" value="ECO:0007669"/>
    <property type="project" value="InterPro"/>
</dbReference>
<dbReference type="InterPro" id="IPR029138">
    <property type="entry name" value="SNAPC5"/>
</dbReference>
<protein>
    <submittedName>
        <fullName evidence="1">Uncharacterized protein</fullName>
    </submittedName>
</protein>
<reference evidence="1" key="2">
    <citation type="submission" date="2025-08" db="UniProtKB">
        <authorList>
            <consortium name="Ensembl"/>
        </authorList>
    </citation>
    <scope>IDENTIFICATION</scope>
    <source>
        <strain evidence="1">Thorbecke</strain>
    </source>
</reference>
<keyword evidence="2" id="KW-1185">Reference proteome</keyword>
<dbReference type="PANTHER" id="PTHR15333:SF2">
    <property type="entry name" value="SNRNA-ACTIVATING PROTEIN COMPLEX SUBUNIT 5"/>
    <property type="match status" value="1"/>
</dbReference>
<reference evidence="1" key="3">
    <citation type="submission" date="2025-09" db="UniProtKB">
        <authorList>
            <consortium name="Ensembl"/>
        </authorList>
    </citation>
    <scope>IDENTIFICATION</scope>
    <source>
        <strain evidence="1">Thorbecke</strain>
    </source>
</reference>
<proteinExistence type="predicted"/>
<evidence type="ECO:0000313" key="1">
    <source>
        <dbReference type="Ensembl" id="ENSOCUP00000030362.1"/>
    </source>
</evidence>
<evidence type="ECO:0000313" key="2">
    <source>
        <dbReference type="Proteomes" id="UP000001811"/>
    </source>
</evidence>
<dbReference type="STRING" id="9986.ENSOCUP00000030362"/>
<organism evidence="1 2">
    <name type="scientific">Oryctolagus cuniculus</name>
    <name type="common">Rabbit</name>
    <dbReference type="NCBI Taxonomy" id="9986"/>
    <lineage>
        <taxon>Eukaryota</taxon>
        <taxon>Metazoa</taxon>
        <taxon>Chordata</taxon>
        <taxon>Craniata</taxon>
        <taxon>Vertebrata</taxon>
        <taxon>Euteleostomi</taxon>
        <taxon>Mammalia</taxon>
        <taxon>Eutheria</taxon>
        <taxon>Euarchontoglires</taxon>
        <taxon>Glires</taxon>
        <taxon>Lagomorpha</taxon>
        <taxon>Leporidae</taxon>
        <taxon>Oryctolagus</taxon>
    </lineage>
</organism>
<dbReference type="InParanoid" id="A0A5F9C9A8"/>
<sequence>NKIRVGELRGAGATQEQETLLRLEAALHDPLNHIKCEELALQPVMRAGKADEMLSSHPVTKQPQDMLVLVDSEASIKHCAL</sequence>
<dbReference type="Bgee" id="ENSOCUG00000034180">
    <property type="expression patterns" value="Expressed in upper lobe of left lung and 1 other cell type or tissue"/>
</dbReference>
<accession>A0A5F9C9A8</accession>
<name>A0A5F9C9A8_RABIT</name>